<dbReference type="GO" id="GO:0008270">
    <property type="term" value="F:zinc ion binding"/>
    <property type="evidence" value="ECO:0007669"/>
    <property type="project" value="InterPro"/>
</dbReference>
<dbReference type="Pfam" id="PF20430">
    <property type="entry name" value="Eplus_motif"/>
    <property type="match status" value="1"/>
</dbReference>
<dbReference type="InterPro" id="IPR011990">
    <property type="entry name" value="TPR-like_helical_dom_sf"/>
</dbReference>
<evidence type="ECO:0000313" key="6">
    <source>
        <dbReference type="Proteomes" id="UP001157006"/>
    </source>
</evidence>
<dbReference type="Proteomes" id="UP001157006">
    <property type="component" value="Chromosome 4"/>
</dbReference>
<sequence>MLPFHNKLSHHISELQALVSSFHKSVTSPQNPLLPLELLAKSLDQNPDIKTLKNLHSKIFHLNSHQNPSLGIKLMRAYSACGEPMLTRKVFDEMCERNVIFYNVMIRSYVNNHLYNDGLFVFKEMVHGGFRPDNYTYPCVLKACSCSENLSYGLLIHGAVLKVRMDLNLFVGNGLIAMYGKCGCLVEARRVFDEMLCRDVVSWNSMVAGYAQNVRFDDALEICREMEDLGQRPDGGTMASLMPAVANTSPENVLYVEKIFVNLERRNLVSWNVMIRVYMKNSMPGNAVDLYLQMEESGVEPDAITCASVLPACGDLSALLLGRKIHEYVERKKLRPNLLLENSLIDMYARCGCLEDAKRVFDKMKCRDVASWTSLISSYGMAGQGCNAVKLFTEMLNSGQTPDSIAFVAILSACSHSGLLDEGKFYFKQMTEDFRITPRIEHYACLVDLLGRAGRVDEAYNFIKQMPIEPNERVWGTLLSSCRVYSNMDIGLLVADNLLQLAPEQSGYYVLLSNIYAKAGRWKEVTEIRLVMKRRKIRKTPGISNVELNNQVHTFLAGDTSHPQSKEIYEELSVLAGKMKELGYVPETDSALHDVEEEDKEGHLAVHSEKLAIVFALLNTQESQIRITKNLRVCGDCHVAAKLISKIVKREIVVRDTNRFHHFKDGVCSCGDYW</sequence>
<keyword evidence="2" id="KW-0677">Repeat</keyword>
<dbReference type="InterPro" id="IPR046848">
    <property type="entry name" value="E_motif"/>
</dbReference>
<gene>
    <name evidence="5" type="ORF">VFH_IV085080</name>
</gene>
<feature type="repeat" description="PPR" evidence="3">
    <location>
        <begin position="199"/>
        <end position="233"/>
    </location>
</feature>
<dbReference type="AlphaFoldDB" id="A0AAV1ADU7"/>
<name>A0AAV1ADU7_VICFA</name>
<dbReference type="FunFam" id="1.25.40.10:FF:002148">
    <property type="entry name" value="Pentatricopeptide repeat-containing protein At2g29760, chloroplastic"/>
    <property type="match status" value="1"/>
</dbReference>
<feature type="repeat" description="PPR" evidence="3">
    <location>
        <begin position="337"/>
        <end position="367"/>
    </location>
</feature>
<dbReference type="FunFam" id="1.25.40.10:FF:000685">
    <property type="entry name" value="Putative pentatricopeptide repeat-containing protein"/>
    <property type="match status" value="1"/>
</dbReference>
<dbReference type="Pfam" id="PF01535">
    <property type="entry name" value="PPR"/>
    <property type="match status" value="1"/>
</dbReference>
<dbReference type="InterPro" id="IPR046960">
    <property type="entry name" value="PPR_At4g14850-like_plant"/>
</dbReference>
<dbReference type="InterPro" id="IPR046849">
    <property type="entry name" value="E2_motif"/>
</dbReference>
<feature type="domain" description="DYW" evidence="4">
    <location>
        <begin position="583"/>
        <end position="674"/>
    </location>
</feature>
<dbReference type="NCBIfam" id="TIGR00756">
    <property type="entry name" value="PPR"/>
    <property type="match status" value="5"/>
</dbReference>
<reference evidence="5 6" key="1">
    <citation type="submission" date="2023-01" db="EMBL/GenBank/DDBJ databases">
        <authorList>
            <person name="Kreplak J."/>
        </authorList>
    </citation>
    <scope>NUCLEOTIDE SEQUENCE [LARGE SCALE GENOMIC DNA]</scope>
</reference>
<evidence type="ECO:0000256" key="3">
    <source>
        <dbReference type="PROSITE-ProRule" id="PRU00708"/>
    </source>
</evidence>
<dbReference type="GO" id="GO:0009451">
    <property type="term" value="P:RNA modification"/>
    <property type="evidence" value="ECO:0007669"/>
    <property type="project" value="InterPro"/>
</dbReference>
<feature type="repeat" description="PPR" evidence="3">
    <location>
        <begin position="368"/>
        <end position="402"/>
    </location>
</feature>
<evidence type="ECO:0000256" key="2">
    <source>
        <dbReference type="ARBA" id="ARBA00022737"/>
    </source>
</evidence>
<feature type="repeat" description="PPR" evidence="3">
    <location>
        <begin position="98"/>
        <end position="132"/>
    </location>
</feature>
<dbReference type="Gene3D" id="1.25.40.10">
    <property type="entry name" value="Tetratricopeptide repeat domain"/>
    <property type="match status" value="5"/>
</dbReference>
<dbReference type="FunFam" id="1.25.40.10:FF:001677">
    <property type="entry name" value="Putative pentatricopeptide repeat-containing protein At3g49142"/>
    <property type="match status" value="1"/>
</dbReference>
<comment type="similarity">
    <text evidence="1">Belongs to the PPR family. PCMP-H subfamily.</text>
</comment>
<dbReference type="EMBL" id="OX451739">
    <property type="protein sequence ID" value="CAI8608452.1"/>
    <property type="molecule type" value="Genomic_DNA"/>
</dbReference>
<evidence type="ECO:0000256" key="1">
    <source>
        <dbReference type="ARBA" id="ARBA00006643"/>
    </source>
</evidence>
<accession>A0AAV1ADU7</accession>
<dbReference type="Pfam" id="PF13812">
    <property type="entry name" value="PPR_3"/>
    <property type="match status" value="1"/>
</dbReference>
<dbReference type="PANTHER" id="PTHR47926">
    <property type="entry name" value="PENTATRICOPEPTIDE REPEAT-CONTAINING PROTEIN"/>
    <property type="match status" value="1"/>
</dbReference>
<dbReference type="PROSITE" id="PS51375">
    <property type="entry name" value="PPR"/>
    <property type="match status" value="5"/>
</dbReference>
<dbReference type="InterPro" id="IPR002885">
    <property type="entry name" value="PPR_rpt"/>
</dbReference>
<dbReference type="GO" id="GO:0003723">
    <property type="term" value="F:RNA binding"/>
    <property type="evidence" value="ECO:0007669"/>
    <property type="project" value="InterPro"/>
</dbReference>
<dbReference type="InterPro" id="IPR032867">
    <property type="entry name" value="DYW_dom"/>
</dbReference>
<organism evidence="5 6">
    <name type="scientific">Vicia faba</name>
    <name type="common">Broad bean</name>
    <name type="synonym">Faba vulgaris</name>
    <dbReference type="NCBI Taxonomy" id="3906"/>
    <lineage>
        <taxon>Eukaryota</taxon>
        <taxon>Viridiplantae</taxon>
        <taxon>Streptophyta</taxon>
        <taxon>Embryophyta</taxon>
        <taxon>Tracheophyta</taxon>
        <taxon>Spermatophyta</taxon>
        <taxon>Magnoliopsida</taxon>
        <taxon>eudicotyledons</taxon>
        <taxon>Gunneridae</taxon>
        <taxon>Pentapetalae</taxon>
        <taxon>rosids</taxon>
        <taxon>fabids</taxon>
        <taxon>Fabales</taxon>
        <taxon>Fabaceae</taxon>
        <taxon>Papilionoideae</taxon>
        <taxon>50 kb inversion clade</taxon>
        <taxon>NPAAA clade</taxon>
        <taxon>Hologalegina</taxon>
        <taxon>IRL clade</taxon>
        <taxon>Fabeae</taxon>
        <taxon>Vicia</taxon>
    </lineage>
</organism>
<proteinExistence type="inferred from homology"/>
<dbReference type="PANTHER" id="PTHR47926:SF373">
    <property type="entry name" value="TETRATRICOPEPTIDE-LIKE HELICAL DOMAIN SUPERFAMILY, DYW DOMAIN-CONTAINING PROTEIN"/>
    <property type="match status" value="1"/>
</dbReference>
<protein>
    <recommendedName>
        <fullName evidence="4">DYW domain-containing protein</fullName>
    </recommendedName>
</protein>
<evidence type="ECO:0000313" key="5">
    <source>
        <dbReference type="EMBL" id="CAI8608452.1"/>
    </source>
</evidence>
<dbReference type="Pfam" id="PF13041">
    <property type="entry name" value="PPR_2"/>
    <property type="match status" value="4"/>
</dbReference>
<dbReference type="Pfam" id="PF20431">
    <property type="entry name" value="E_motif"/>
    <property type="match status" value="1"/>
</dbReference>
<evidence type="ECO:0000259" key="4">
    <source>
        <dbReference type="Pfam" id="PF14432"/>
    </source>
</evidence>
<feature type="repeat" description="PPR" evidence="3">
    <location>
        <begin position="267"/>
        <end position="301"/>
    </location>
</feature>
<keyword evidence="6" id="KW-1185">Reference proteome</keyword>
<dbReference type="Pfam" id="PF14432">
    <property type="entry name" value="DYW_deaminase"/>
    <property type="match status" value="1"/>
</dbReference>